<feature type="domain" description="SpoVT-AbrB" evidence="1">
    <location>
        <begin position="5"/>
        <end position="51"/>
    </location>
</feature>
<keyword evidence="3" id="KW-1185">Reference proteome</keyword>
<protein>
    <recommendedName>
        <fullName evidence="1">SpoVT-AbrB domain-containing protein</fullName>
    </recommendedName>
</protein>
<dbReference type="InterPro" id="IPR007159">
    <property type="entry name" value="SpoVT-AbrB_dom"/>
</dbReference>
<dbReference type="OrthoDB" id="7190022at2"/>
<evidence type="ECO:0000313" key="3">
    <source>
        <dbReference type="Proteomes" id="UP000186308"/>
    </source>
</evidence>
<dbReference type="EMBL" id="FTNE01000002">
    <property type="protein sequence ID" value="SIQ19424.1"/>
    <property type="molecule type" value="Genomic_DNA"/>
</dbReference>
<accession>A0A8G2CI55</accession>
<dbReference type="Proteomes" id="UP000186308">
    <property type="component" value="Unassembled WGS sequence"/>
</dbReference>
<dbReference type="SMART" id="SM00966">
    <property type="entry name" value="SpoVT_AbrB"/>
    <property type="match status" value="1"/>
</dbReference>
<dbReference type="RefSeq" id="WP_029313436.1">
    <property type="nucleotide sequence ID" value="NZ_FTNE01000002.1"/>
</dbReference>
<evidence type="ECO:0000259" key="1">
    <source>
        <dbReference type="SMART" id="SM00966"/>
    </source>
</evidence>
<proteinExistence type="predicted"/>
<dbReference type="GO" id="GO:0003677">
    <property type="term" value="F:DNA binding"/>
    <property type="evidence" value="ECO:0007669"/>
    <property type="project" value="InterPro"/>
</dbReference>
<gene>
    <name evidence="2" type="ORF">SAMN05421828_102162</name>
</gene>
<evidence type="ECO:0000313" key="2">
    <source>
        <dbReference type="EMBL" id="SIQ19424.1"/>
    </source>
</evidence>
<sequence>MSLQLTITAKGQVTLRTAVLQHLGVRPGQKIDVALLPDGKVELRTIATAPTITHLKAALQRPGQRPITLAEMQNAIEQHDPCD</sequence>
<reference evidence="2 3" key="1">
    <citation type="submission" date="2017-01" db="EMBL/GenBank/DDBJ databases">
        <authorList>
            <person name="Varghese N."/>
            <person name="Submissions S."/>
        </authorList>
    </citation>
    <scope>NUCLEOTIDE SEQUENCE [LARGE SCALE GENOMIC DNA]</scope>
    <source>
        <strain evidence="2 3">ATCC 35905</strain>
    </source>
</reference>
<dbReference type="AlphaFoldDB" id="A0A8G2CI55"/>
<name>A0A8G2CI55_ACIRU</name>
<organism evidence="2 3">
    <name type="scientific">Acidiphilium rubrum</name>
    <dbReference type="NCBI Taxonomy" id="526"/>
    <lineage>
        <taxon>Bacteria</taxon>
        <taxon>Pseudomonadati</taxon>
        <taxon>Pseudomonadota</taxon>
        <taxon>Alphaproteobacteria</taxon>
        <taxon>Acetobacterales</taxon>
        <taxon>Acidocellaceae</taxon>
        <taxon>Acidiphilium</taxon>
    </lineage>
</organism>
<comment type="caution">
    <text evidence="2">The sequence shown here is derived from an EMBL/GenBank/DDBJ whole genome shotgun (WGS) entry which is preliminary data.</text>
</comment>